<evidence type="ECO:0000313" key="2">
    <source>
        <dbReference type="Proteomes" id="UP000249661"/>
    </source>
</evidence>
<name>A0ACD1GTX3_9EURO</name>
<dbReference type="EMBL" id="KZ825008">
    <property type="protein sequence ID" value="RAH64654.1"/>
    <property type="molecule type" value="Genomic_DNA"/>
</dbReference>
<reference evidence="1" key="1">
    <citation type="submission" date="2018-02" db="EMBL/GenBank/DDBJ databases">
        <title>The genomes of Aspergillus section Nigri reveals drivers in fungal speciation.</title>
        <authorList>
            <consortium name="DOE Joint Genome Institute"/>
            <person name="Vesth T.C."/>
            <person name="Nybo J."/>
            <person name="Theobald S."/>
            <person name="Brandl J."/>
            <person name="Frisvad J.C."/>
            <person name="Nielsen K.F."/>
            <person name="Lyhne E.K."/>
            <person name="Kogle M.E."/>
            <person name="Kuo A."/>
            <person name="Riley R."/>
            <person name="Clum A."/>
            <person name="Nolan M."/>
            <person name="Lipzen A."/>
            <person name="Salamov A."/>
            <person name="Henrissat B."/>
            <person name="Wiebenga A."/>
            <person name="De vries R.P."/>
            <person name="Grigoriev I.V."/>
            <person name="Mortensen U.H."/>
            <person name="Andersen M.R."/>
            <person name="Baker S.E."/>
        </authorList>
    </citation>
    <scope>NUCLEOTIDE SEQUENCE</scope>
    <source>
        <strain evidence="1">CBS 121060</strain>
    </source>
</reference>
<keyword evidence="2" id="KW-1185">Reference proteome</keyword>
<sequence>MSAPIDRQEIDRVLQLKRTQREARACYPCRQRKVKCDNSQPCRTCRRRGHPEICVYDPSPPKHGGARRASRRTSATASATASATPSATASRDPNPLPASQDASNLGYPLQPLAQPPAPSQTVLPPFSHLQQLDSSRNYPPDGPESEFVYSGDNSVVSILRNRTHDANGSMAREVGSVLGLQNTYHSYPFMEFRTPGDRWRELLRILPQRAEVLKFFHFYRLSAYPFNPILVDIERFELDLCSYLNALASGELQDPSRISDRWASEKSVAHISLLLATLAAGAHYSDLEHIQRSELCLDFARRSFQALRLANFLFRPTFDIIQSLLILGNTLQNTGQSDSAWALLGSTVRLAQTIGLHTEKSVAHLPDHVKSKARRLWFTVVWQDSLLCLCYDRPPIVTVTGWSLDDSAFSGRELNYMDMMHFLCRIALDILTASEMEMQQPSRLLDILATVDRVCQRAQPHLKSLQECKTLQHNLEHLALKMHIAFAVSVVTRPALKRSGVRDSAQDILRMRAKCSLIDASNTFLEFQALSVVPLRTWSMVHTVISSTLLLCIWEETRNDAECRDLQQKVIEVFSAAGSVGSVERSGSENGQWLSERHIRALITLRNAVRTALEREKEEGDVGPQNNPEQAETFMPAFGIPNGFPDVLGQDFSPMSYLDSIMNVPMFDLSQEIDFS</sequence>
<protein>
    <submittedName>
        <fullName evidence="1">Phenylacrylic acid decarboxylase</fullName>
    </submittedName>
</protein>
<dbReference type="Proteomes" id="UP000249661">
    <property type="component" value="Unassembled WGS sequence"/>
</dbReference>
<proteinExistence type="predicted"/>
<organism evidence="1 2">
    <name type="scientific">Aspergillus aculeatinus CBS 121060</name>
    <dbReference type="NCBI Taxonomy" id="1448322"/>
    <lineage>
        <taxon>Eukaryota</taxon>
        <taxon>Fungi</taxon>
        <taxon>Dikarya</taxon>
        <taxon>Ascomycota</taxon>
        <taxon>Pezizomycotina</taxon>
        <taxon>Eurotiomycetes</taxon>
        <taxon>Eurotiomycetidae</taxon>
        <taxon>Eurotiales</taxon>
        <taxon>Aspergillaceae</taxon>
        <taxon>Aspergillus</taxon>
        <taxon>Aspergillus subgen. Circumdati</taxon>
    </lineage>
</organism>
<accession>A0ACD1GTX3</accession>
<evidence type="ECO:0000313" key="1">
    <source>
        <dbReference type="EMBL" id="RAH64654.1"/>
    </source>
</evidence>
<gene>
    <name evidence="1" type="ORF">BO66DRAFT_463839</name>
</gene>